<evidence type="ECO:0000313" key="4">
    <source>
        <dbReference type="Proteomes" id="UP001075354"/>
    </source>
</evidence>
<dbReference type="FunFam" id="3.30.70.270:FF:000063">
    <property type="entry name" value="Zinc knuckle domaincontaining protein"/>
    <property type="match status" value="1"/>
</dbReference>
<evidence type="ECO:0000259" key="2">
    <source>
        <dbReference type="PROSITE" id="PS50878"/>
    </source>
</evidence>
<proteinExistence type="predicted"/>
<dbReference type="InterPro" id="IPR000477">
    <property type="entry name" value="RT_dom"/>
</dbReference>
<feature type="compositionally biased region" description="Basic and acidic residues" evidence="1">
    <location>
        <begin position="39"/>
        <end position="49"/>
    </location>
</feature>
<dbReference type="Gene3D" id="2.40.70.10">
    <property type="entry name" value="Acid Proteases"/>
    <property type="match status" value="1"/>
</dbReference>
<protein>
    <recommendedName>
        <fullName evidence="2">Reverse transcriptase domain-containing protein</fullName>
    </recommendedName>
</protein>
<dbReference type="Gene3D" id="3.30.70.270">
    <property type="match status" value="2"/>
</dbReference>
<dbReference type="Pfam" id="PF00078">
    <property type="entry name" value="RVT_1"/>
    <property type="match status" value="1"/>
</dbReference>
<dbReference type="SUPFAM" id="SSF50630">
    <property type="entry name" value="Acid proteases"/>
    <property type="match status" value="1"/>
</dbReference>
<feature type="compositionally biased region" description="Low complexity" evidence="1">
    <location>
        <begin position="53"/>
        <end position="63"/>
    </location>
</feature>
<dbReference type="InterPro" id="IPR041577">
    <property type="entry name" value="RT_RNaseH_2"/>
</dbReference>
<gene>
    <name evidence="3" type="ORF">ONE63_007355</name>
</gene>
<evidence type="ECO:0000256" key="1">
    <source>
        <dbReference type="SAM" id="MobiDB-lite"/>
    </source>
</evidence>
<dbReference type="InterPro" id="IPR043502">
    <property type="entry name" value="DNA/RNA_pol_sf"/>
</dbReference>
<keyword evidence="4" id="KW-1185">Reference proteome</keyword>
<dbReference type="PANTHER" id="PTHR33064">
    <property type="entry name" value="POL PROTEIN"/>
    <property type="match status" value="1"/>
</dbReference>
<organism evidence="3 4">
    <name type="scientific">Megalurothrips usitatus</name>
    <name type="common">bean blossom thrips</name>
    <dbReference type="NCBI Taxonomy" id="439358"/>
    <lineage>
        <taxon>Eukaryota</taxon>
        <taxon>Metazoa</taxon>
        <taxon>Ecdysozoa</taxon>
        <taxon>Arthropoda</taxon>
        <taxon>Hexapoda</taxon>
        <taxon>Insecta</taxon>
        <taxon>Pterygota</taxon>
        <taxon>Neoptera</taxon>
        <taxon>Paraneoptera</taxon>
        <taxon>Thysanoptera</taxon>
        <taxon>Terebrantia</taxon>
        <taxon>Thripoidea</taxon>
        <taxon>Thripidae</taxon>
        <taxon>Megalurothrips</taxon>
    </lineage>
</organism>
<dbReference type="PROSITE" id="PS50878">
    <property type="entry name" value="RT_POL"/>
    <property type="match status" value="1"/>
</dbReference>
<feature type="domain" description="Reverse transcriptase" evidence="2">
    <location>
        <begin position="385"/>
        <end position="649"/>
    </location>
</feature>
<dbReference type="InterPro" id="IPR043128">
    <property type="entry name" value="Rev_trsase/Diguanyl_cyclase"/>
</dbReference>
<comment type="caution">
    <text evidence="3">The sequence shown here is derived from an EMBL/GenBank/DDBJ whole genome shotgun (WGS) entry which is preliminary data.</text>
</comment>
<accession>A0AAV7XYT2</accession>
<dbReference type="PANTHER" id="PTHR33064:SF37">
    <property type="entry name" value="RIBONUCLEASE H"/>
    <property type="match status" value="1"/>
</dbReference>
<dbReference type="CDD" id="cd01647">
    <property type="entry name" value="RT_LTR"/>
    <property type="match status" value="1"/>
</dbReference>
<evidence type="ECO:0000313" key="3">
    <source>
        <dbReference type="EMBL" id="KAJ1528988.1"/>
    </source>
</evidence>
<dbReference type="GO" id="GO:0071897">
    <property type="term" value="P:DNA biosynthetic process"/>
    <property type="evidence" value="ECO:0007669"/>
    <property type="project" value="UniProtKB-ARBA"/>
</dbReference>
<dbReference type="Proteomes" id="UP001075354">
    <property type="component" value="Chromosome 4"/>
</dbReference>
<dbReference type="InterPro" id="IPR051320">
    <property type="entry name" value="Viral_Replic_Matur_Polypro"/>
</dbReference>
<dbReference type="CDD" id="cd00303">
    <property type="entry name" value="retropepsin_like"/>
    <property type="match status" value="1"/>
</dbReference>
<reference evidence="3" key="1">
    <citation type="submission" date="2022-12" db="EMBL/GenBank/DDBJ databases">
        <title>Chromosome-level genome assembly of the bean flower thrips Megalurothrips usitatus.</title>
        <authorList>
            <person name="Ma L."/>
            <person name="Liu Q."/>
            <person name="Li H."/>
            <person name="Cai W."/>
        </authorList>
    </citation>
    <scope>NUCLEOTIDE SEQUENCE</scope>
    <source>
        <strain evidence="3">Cailab_2022a</strain>
    </source>
</reference>
<sequence>MTETPADDRLYRDMFTGLHADNKCNKGKPSGPIVGPDRCQSEANRDFARKPKSSSSQHKVCSSNRPKSEKLKAAITQYSTPVHNRFQILTCMLDEGQSIVACVQEGNKIKSRVQIRKSHTKRHRQSTTHIDIPSKTENVFTNSDDSHILTLHSPTLENPFPPLSQPDEEHQMLVALIKVKILQHKVEALVDTGAIVSCIDYETLRKCAPLAKVVPITQRLRAANKQAIKTYGIWEGTFEIGPMACTGKFYVCKGISFPIILGNVFLRRAKAIIDYGKMSITFREKQNSIRIAFGVYFNRKNDDVTAVDNIFAHLDVENLYSGPQFIRSKTSLLIPPHTIQWVKVRITPHQIHKDTTFIGNKSLMKFHKLLLGDFILKPEGIKYIQVTNLNAKAKLLTPSFNLAVDEEHEDTFSSFTPTVNSVNTPERSQGTETQIKFNINTKLPPEQYQQAEKLLESYRDVFVSDVSELTVCDYPPVKIDYDENRIEMIDSFFGHNFHSTTDCSNGYWQIQLHPDSRDITAFDTPSGSRMRWKVLSQGLSISPAIYLQAMDHLLTKLKSKKKILRYFDDSHIGSETFEEHVQILKEYLQLLREHSNIKKSTFFQFEVKFLGLKVNGKTVSILDKRMNGIKKLKAPSTKKELRSLIGIFSYNRRFVKNYAQKAVPLVDLLKNDTEFEWTEAQQKSLEILKNELTQSPALRIFNPNAPNRIVCDASRLGLGACYYQMDLNTKK</sequence>
<feature type="region of interest" description="Disordered" evidence="1">
    <location>
        <begin position="18"/>
        <end position="69"/>
    </location>
</feature>
<dbReference type="InterPro" id="IPR021109">
    <property type="entry name" value="Peptidase_aspartic_dom_sf"/>
</dbReference>
<dbReference type="EMBL" id="JAPTSV010000004">
    <property type="protein sequence ID" value="KAJ1528988.1"/>
    <property type="molecule type" value="Genomic_DNA"/>
</dbReference>
<dbReference type="Pfam" id="PF17919">
    <property type="entry name" value="RT_RNaseH_2"/>
    <property type="match status" value="1"/>
</dbReference>
<dbReference type="AlphaFoldDB" id="A0AAV7XYT2"/>
<dbReference type="Gene3D" id="3.10.10.10">
    <property type="entry name" value="HIV Type 1 Reverse Transcriptase, subunit A, domain 1"/>
    <property type="match status" value="1"/>
</dbReference>
<dbReference type="SUPFAM" id="SSF56672">
    <property type="entry name" value="DNA/RNA polymerases"/>
    <property type="match status" value="1"/>
</dbReference>
<name>A0AAV7XYT2_9NEOP</name>